<dbReference type="PROSITE" id="PS50216">
    <property type="entry name" value="DHHC"/>
    <property type="match status" value="1"/>
</dbReference>
<evidence type="ECO:0000256" key="3">
    <source>
        <dbReference type="ARBA" id="ARBA00022692"/>
    </source>
</evidence>
<evidence type="ECO:0000256" key="5">
    <source>
        <dbReference type="ARBA" id="ARBA00023136"/>
    </source>
</evidence>
<feature type="transmembrane region" description="Helical" evidence="11">
    <location>
        <begin position="451"/>
        <end position="475"/>
    </location>
</feature>
<dbReference type="AlphaFoldDB" id="A0A8H7S9X4"/>
<organism evidence="14 15">
    <name type="scientific">Circinella minor</name>
    <dbReference type="NCBI Taxonomy" id="1195481"/>
    <lineage>
        <taxon>Eukaryota</taxon>
        <taxon>Fungi</taxon>
        <taxon>Fungi incertae sedis</taxon>
        <taxon>Mucoromycota</taxon>
        <taxon>Mucoromycotina</taxon>
        <taxon>Mucoromycetes</taxon>
        <taxon>Mucorales</taxon>
        <taxon>Lichtheimiaceae</taxon>
        <taxon>Circinella</taxon>
    </lineage>
</organism>
<feature type="transmembrane region" description="Helical" evidence="11">
    <location>
        <begin position="334"/>
        <end position="351"/>
    </location>
</feature>
<evidence type="ECO:0000313" key="14">
    <source>
        <dbReference type="EMBL" id="KAG2224397.1"/>
    </source>
</evidence>
<accession>A0A8H7S9X4</accession>
<gene>
    <name evidence="14" type="ORF">INT45_002936</name>
</gene>
<feature type="compositionally biased region" description="Pro residues" evidence="12">
    <location>
        <begin position="198"/>
        <end position="211"/>
    </location>
</feature>
<keyword evidence="7" id="KW-0449">Lipoprotein</keyword>
<dbReference type="EMBL" id="JAEPRB010000043">
    <property type="protein sequence ID" value="KAG2224397.1"/>
    <property type="molecule type" value="Genomic_DNA"/>
</dbReference>
<dbReference type="Pfam" id="PF01529">
    <property type="entry name" value="DHHC"/>
    <property type="match status" value="1"/>
</dbReference>
<sequence>MGPNELPKQHGPIGMSTEEEILQLQQQQQEEAYFSTLGSIPLEQVQPQITQPTLTHQQPSQHLVYPSTTLNNNTSFAYPSSNVIRFASKRERHQQQQQGQADSFENFDFNSIPTATSGSSNQQQQHERLQTNNITDGIIISHEQPIPHSSGMTTVSNMTSDDSATLIGRSNNIQQHSMQQLHHLETTQVYTSSSSPLSPTPLSPPTSPHPIYPSTSLTSFQEHHHHHHYPIKTPSPIITNNLDYSSSHHHHQQQHNIHAPIVDNPRLTMDSTRQKKLVRNYKLFPGQNKFFCGGRFMTSREYWAFILALILLIVPSILFGIFTCPFIWTNIHPAIPILFAYLFVLSLTSMIKTSWTDPGIIPRDLDPFPILERYDDPGSPYSDSIWHQGIPTQKEVQIKDKSWTLRYCETCRIYRPPRASHCRQCDNCVEVEDHHCIWLNNCIGSRNYRPFFVFITSATLLCLFVIVFSIVHLLLKWKEHELEATFNTVFNSAPVSFVLAIVCLILLLMVGGLTLYHCSLILRGITTHEQLRASVMTKQSDLSVNPYNKGNPALNMAYVLCRPRPKSYLRRRKYSPTTVN</sequence>
<evidence type="ECO:0000256" key="12">
    <source>
        <dbReference type="SAM" id="MobiDB-lite"/>
    </source>
</evidence>
<evidence type="ECO:0000256" key="1">
    <source>
        <dbReference type="ARBA" id="ARBA00004127"/>
    </source>
</evidence>
<dbReference type="InterPro" id="IPR039859">
    <property type="entry name" value="PFA4/ZDH16/20/ERF2-like"/>
</dbReference>
<evidence type="ECO:0000256" key="11">
    <source>
        <dbReference type="RuleBase" id="RU079119"/>
    </source>
</evidence>
<dbReference type="EC" id="2.3.1.225" evidence="11"/>
<feature type="compositionally biased region" description="Polar residues" evidence="12">
    <location>
        <begin position="108"/>
        <end position="128"/>
    </location>
</feature>
<keyword evidence="2 11" id="KW-0808">Transferase</keyword>
<keyword evidence="5 11" id="KW-0472">Membrane</keyword>
<feature type="region of interest" description="Disordered" evidence="12">
    <location>
        <begin position="187"/>
        <end position="216"/>
    </location>
</feature>
<dbReference type="Proteomes" id="UP000646827">
    <property type="component" value="Unassembled WGS sequence"/>
</dbReference>
<evidence type="ECO:0000256" key="8">
    <source>
        <dbReference type="ARBA" id="ARBA00023315"/>
    </source>
</evidence>
<evidence type="ECO:0000259" key="13">
    <source>
        <dbReference type="Pfam" id="PF01529"/>
    </source>
</evidence>
<dbReference type="OrthoDB" id="9909019at2759"/>
<evidence type="ECO:0000256" key="6">
    <source>
        <dbReference type="ARBA" id="ARBA00023139"/>
    </source>
</evidence>
<comment type="catalytic activity">
    <reaction evidence="10 11">
        <text>L-cysteinyl-[protein] + hexadecanoyl-CoA = S-hexadecanoyl-L-cysteinyl-[protein] + CoA</text>
        <dbReference type="Rhea" id="RHEA:36683"/>
        <dbReference type="Rhea" id="RHEA-COMP:10131"/>
        <dbReference type="Rhea" id="RHEA-COMP:11032"/>
        <dbReference type="ChEBI" id="CHEBI:29950"/>
        <dbReference type="ChEBI" id="CHEBI:57287"/>
        <dbReference type="ChEBI" id="CHEBI:57379"/>
        <dbReference type="ChEBI" id="CHEBI:74151"/>
        <dbReference type="EC" id="2.3.1.225"/>
    </reaction>
</comment>
<feature type="compositionally biased region" description="Polar residues" evidence="12">
    <location>
        <begin position="150"/>
        <end position="164"/>
    </location>
</feature>
<evidence type="ECO:0000313" key="15">
    <source>
        <dbReference type="Proteomes" id="UP000646827"/>
    </source>
</evidence>
<evidence type="ECO:0000256" key="4">
    <source>
        <dbReference type="ARBA" id="ARBA00022989"/>
    </source>
</evidence>
<feature type="region of interest" description="Disordered" evidence="12">
    <location>
        <begin position="145"/>
        <end position="164"/>
    </location>
</feature>
<proteinExistence type="inferred from homology"/>
<dbReference type="GO" id="GO:0005794">
    <property type="term" value="C:Golgi apparatus"/>
    <property type="evidence" value="ECO:0007669"/>
    <property type="project" value="TreeGrafter"/>
</dbReference>
<feature type="transmembrane region" description="Helical" evidence="11">
    <location>
        <begin position="302"/>
        <end position="328"/>
    </location>
</feature>
<dbReference type="PANTHER" id="PTHR22883:SF43">
    <property type="entry name" value="PALMITOYLTRANSFERASE APP"/>
    <property type="match status" value="1"/>
</dbReference>
<evidence type="ECO:0000256" key="10">
    <source>
        <dbReference type="ARBA" id="ARBA00048048"/>
    </source>
</evidence>
<comment type="domain">
    <text evidence="11">The DHHC domain is required for palmitoyltransferase activity.</text>
</comment>
<dbReference type="GO" id="GO:0005783">
    <property type="term" value="C:endoplasmic reticulum"/>
    <property type="evidence" value="ECO:0007669"/>
    <property type="project" value="TreeGrafter"/>
</dbReference>
<keyword evidence="8 11" id="KW-0012">Acyltransferase</keyword>
<evidence type="ECO:0000256" key="9">
    <source>
        <dbReference type="ARBA" id="ARBA00023463"/>
    </source>
</evidence>
<dbReference type="GO" id="GO:0019706">
    <property type="term" value="F:protein-cysteine S-palmitoyltransferase activity"/>
    <property type="evidence" value="ECO:0007669"/>
    <property type="project" value="UniProtKB-EC"/>
</dbReference>
<feature type="domain" description="Palmitoyltransferase DHHC" evidence="13">
    <location>
        <begin position="405"/>
        <end position="532"/>
    </location>
</feature>
<keyword evidence="6" id="KW-0564">Palmitate</keyword>
<comment type="subcellular location">
    <subcellularLocation>
        <location evidence="1">Endomembrane system</location>
        <topology evidence="1">Multi-pass membrane protein</topology>
    </subcellularLocation>
</comment>
<keyword evidence="15" id="KW-1185">Reference proteome</keyword>
<dbReference type="GO" id="GO:0006612">
    <property type="term" value="P:protein targeting to membrane"/>
    <property type="evidence" value="ECO:0007669"/>
    <property type="project" value="TreeGrafter"/>
</dbReference>
<feature type="region of interest" description="Disordered" evidence="12">
    <location>
        <begin position="89"/>
        <end position="128"/>
    </location>
</feature>
<reference evidence="14 15" key="1">
    <citation type="submission" date="2020-12" db="EMBL/GenBank/DDBJ databases">
        <title>Metabolic potential, ecology and presence of endohyphal bacteria is reflected in genomic diversity of Mucoromycotina.</title>
        <authorList>
            <person name="Muszewska A."/>
            <person name="Okrasinska A."/>
            <person name="Steczkiewicz K."/>
            <person name="Drgas O."/>
            <person name="Orlowska M."/>
            <person name="Perlinska-Lenart U."/>
            <person name="Aleksandrzak-Piekarczyk T."/>
            <person name="Szatraj K."/>
            <person name="Zielenkiewicz U."/>
            <person name="Pilsyk S."/>
            <person name="Malc E."/>
            <person name="Mieczkowski P."/>
            <person name="Kruszewska J.S."/>
            <person name="Biernat P."/>
            <person name="Pawlowska J."/>
        </authorList>
    </citation>
    <scope>NUCLEOTIDE SEQUENCE [LARGE SCALE GENOMIC DNA]</scope>
    <source>
        <strain evidence="14 15">CBS 142.35</strain>
    </source>
</reference>
<keyword evidence="4 11" id="KW-1133">Transmembrane helix</keyword>
<comment type="similarity">
    <text evidence="9">Belongs to the DHHC palmitoyltransferase family. ERF2/ZDHHC9 subfamily.</text>
</comment>
<evidence type="ECO:0000256" key="2">
    <source>
        <dbReference type="ARBA" id="ARBA00022679"/>
    </source>
</evidence>
<keyword evidence="3 11" id="KW-0812">Transmembrane</keyword>
<dbReference type="PANTHER" id="PTHR22883">
    <property type="entry name" value="ZINC FINGER DHHC DOMAIN CONTAINING PROTEIN"/>
    <property type="match status" value="1"/>
</dbReference>
<protein>
    <recommendedName>
        <fullName evidence="11">Palmitoyltransferase</fullName>
        <ecNumber evidence="11">2.3.1.225</ecNumber>
    </recommendedName>
</protein>
<feature type="transmembrane region" description="Helical" evidence="11">
    <location>
        <begin position="495"/>
        <end position="516"/>
    </location>
</feature>
<comment type="caution">
    <text evidence="14">The sequence shown here is derived from an EMBL/GenBank/DDBJ whole genome shotgun (WGS) entry which is preliminary data.</text>
</comment>
<evidence type="ECO:0000256" key="7">
    <source>
        <dbReference type="ARBA" id="ARBA00023288"/>
    </source>
</evidence>
<name>A0A8H7S9X4_9FUNG</name>
<dbReference type="InterPro" id="IPR001594">
    <property type="entry name" value="Palmitoyltrfase_DHHC"/>
</dbReference>